<dbReference type="GeneTree" id="ENSGT01050000244942"/>
<dbReference type="GO" id="GO:0005245">
    <property type="term" value="F:voltage-gated calcium channel activity"/>
    <property type="evidence" value="ECO:0007669"/>
    <property type="project" value="TreeGrafter"/>
</dbReference>
<dbReference type="AlphaFoldDB" id="G3U9L8"/>
<dbReference type="GO" id="GO:0060005">
    <property type="term" value="P:vestibular reflex"/>
    <property type="evidence" value="ECO:0007669"/>
    <property type="project" value="TreeGrafter"/>
</dbReference>
<keyword evidence="1" id="KW-1133">Transmembrane helix</keyword>
<reference evidence="2" key="2">
    <citation type="submission" date="2025-08" db="UniProtKB">
        <authorList>
            <consortium name="Ensembl"/>
        </authorList>
    </citation>
    <scope>IDENTIFICATION</scope>
    <source>
        <strain evidence="2">Isolate ISIS603380</strain>
    </source>
</reference>
<keyword evidence="1" id="KW-0472">Membrane</keyword>
<sequence>EIYIVVLKMMTQNIGDDGGGDDNTFKFSWMVFTSWDYLIGNAETADNKFNSITMNFKEAIMEEKAAQVEENIHLVRFLRFLANFFVFLTLGASGYLIFWAVKRSQEFAQQDPDTLGWWEKNEVRPCMLFMC</sequence>
<keyword evidence="3" id="KW-1185">Reference proteome</keyword>
<keyword evidence="1" id="KW-0812">Transmembrane</keyword>
<organism evidence="2 3">
    <name type="scientific">Loxodonta africana</name>
    <name type="common">African elephant</name>
    <dbReference type="NCBI Taxonomy" id="9785"/>
    <lineage>
        <taxon>Eukaryota</taxon>
        <taxon>Metazoa</taxon>
        <taxon>Chordata</taxon>
        <taxon>Craniata</taxon>
        <taxon>Vertebrata</taxon>
        <taxon>Euteleostomi</taxon>
        <taxon>Mammalia</taxon>
        <taxon>Eutheria</taxon>
        <taxon>Afrotheria</taxon>
        <taxon>Proboscidea</taxon>
        <taxon>Elephantidae</taxon>
        <taxon>Loxodonta</taxon>
    </lineage>
</organism>
<evidence type="ECO:0000256" key="1">
    <source>
        <dbReference type="SAM" id="Phobius"/>
    </source>
</evidence>
<evidence type="ECO:0000313" key="2">
    <source>
        <dbReference type="Ensembl" id="ENSLAFP00000024526.1"/>
    </source>
</evidence>
<dbReference type="PANTHER" id="PTHR23302:SF18">
    <property type="entry name" value="TRANSMEMBRANE CHANNEL-LIKE PROTEIN 1"/>
    <property type="match status" value="1"/>
</dbReference>
<gene>
    <name evidence="2" type="primary">TMC1</name>
</gene>
<protein>
    <submittedName>
        <fullName evidence="2">Transmembrane channel like 1</fullName>
    </submittedName>
</protein>
<dbReference type="HOGENOM" id="CLU_1932332_0_0_1"/>
<reference evidence="2 3" key="1">
    <citation type="submission" date="2009-06" db="EMBL/GenBank/DDBJ databases">
        <title>The Genome Sequence of Loxodonta africana (African elephant).</title>
        <authorList>
            <person name="Di Palma F."/>
            <person name="Heiman D."/>
            <person name="Young S."/>
            <person name="Johnson J."/>
            <person name="Lander E.S."/>
            <person name="Lindblad-Toh K."/>
        </authorList>
    </citation>
    <scope>NUCLEOTIDE SEQUENCE [LARGE SCALE GENOMIC DNA]</scope>
    <source>
        <strain evidence="2 3">Isolate ISIS603380</strain>
    </source>
</reference>
<dbReference type="Proteomes" id="UP000007646">
    <property type="component" value="Unassembled WGS sequence"/>
</dbReference>
<dbReference type="InterPro" id="IPR038900">
    <property type="entry name" value="TMC"/>
</dbReference>
<dbReference type="Ensembl" id="ENSLAFT00000031509.1">
    <property type="protein sequence ID" value="ENSLAFP00000024526.1"/>
    <property type="gene ID" value="ENSLAFG00000023116.2"/>
</dbReference>
<dbReference type="GO" id="GO:0005886">
    <property type="term" value="C:plasma membrane"/>
    <property type="evidence" value="ECO:0007669"/>
    <property type="project" value="InterPro"/>
</dbReference>
<feature type="transmembrane region" description="Helical" evidence="1">
    <location>
        <begin position="80"/>
        <end position="101"/>
    </location>
</feature>
<dbReference type="GO" id="GO:0008381">
    <property type="term" value="F:mechanosensitive monoatomic ion channel activity"/>
    <property type="evidence" value="ECO:0007669"/>
    <property type="project" value="TreeGrafter"/>
</dbReference>
<dbReference type="GO" id="GO:0050910">
    <property type="term" value="P:detection of mechanical stimulus involved in sensory perception of sound"/>
    <property type="evidence" value="ECO:0007669"/>
    <property type="project" value="TreeGrafter"/>
</dbReference>
<proteinExistence type="predicted"/>
<dbReference type="PANTHER" id="PTHR23302">
    <property type="entry name" value="TRANSMEMBRANE CHANNEL-RELATED"/>
    <property type="match status" value="1"/>
</dbReference>
<reference evidence="2" key="3">
    <citation type="submission" date="2025-09" db="UniProtKB">
        <authorList>
            <consortium name="Ensembl"/>
        </authorList>
    </citation>
    <scope>IDENTIFICATION</scope>
    <source>
        <strain evidence="2">Isolate ISIS603380</strain>
    </source>
</reference>
<name>G3U9L8_LOXAF</name>
<accession>G3U9L8</accession>
<evidence type="ECO:0000313" key="3">
    <source>
        <dbReference type="Proteomes" id="UP000007646"/>
    </source>
</evidence>